<evidence type="ECO:0000256" key="8">
    <source>
        <dbReference type="SAM" id="MobiDB-lite"/>
    </source>
</evidence>
<feature type="compositionally biased region" description="Basic and acidic residues" evidence="8">
    <location>
        <begin position="184"/>
        <end position="195"/>
    </location>
</feature>
<keyword evidence="4" id="KW-0548">Nucleotidyltransferase</keyword>
<dbReference type="PANTHER" id="PTHR10656">
    <property type="entry name" value="CELL FATE DETERMINING PROTEIN MAB21-RELATED"/>
    <property type="match status" value="1"/>
</dbReference>
<feature type="region of interest" description="Disordered" evidence="8">
    <location>
        <begin position="173"/>
        <end position="237"/>
    </location>
</feature>
<comment type="caution">
    <text evidence="10">The sequence shown here is derived from an EMBL/GenBank/DDBJ whole genome shotgun (WGS) entry which is preliminary data.</text>
</comment>
<dbReference type="GO" id="GO:0016779">
    <property type="term" value="F:nucleotidyltransferase activity"/>
    <property type="evidence" value="ECO:0007669"/>
    <property type="project" value="UniProtKB-KW"/>
</dbReference>
<comment type="similarity">
    <text evidence="2">Belongs to the mab-21 family.</text>
</comment>
<dbReference type="GO" id="GO:0005524">
    <property type="term" value="F:ATP binding"/>
    <property type="evidence" value="ECO:0007669"/>
    <property type="project" value="UniProtKB-KW"/>
</dbReference>
<reference evidence="11" key="1">
    <citation type="journal article" date="2017" name="bioRxiv">
        <title>Comparative analysis of the genomes of Stylophora pistillata and Acropora digitifera provides evidence for extensive differences between species of corals.</title>
        <authorList>
            <person name="Voolstra C.R."/>
            <person name="Li Y."/>
            <person name="Liew Y.J."/>
            <person name="Baumgarten S."/>
            <person name="Zoccola D."/>
            <person name="Flot J.-F."/>
            <person name="Tambutte S."/>
            <person name="Allemand D."/>
            <person name="Aranda M."/>
        </authorList>
    </citation>
    <scope>NUCLEOTIDE SEQUENCE [LARGE SCALE GENOMIC DNA]</scope>
</reference>
<evidence type="ECO:0000256" key="6">
    <source>
        <dbReference type="ARBA" id="ARBA00022840"/>
    </source>
</evidence>
<dbReference type="InterPro" id="IPR046906">
    <property type="entry name" value="Mab-21_HhH/H2TH-like"/>
</dbReference>
<evidence type="ECO:0000313" key="11">
    <source>
        <dbReference type="Proteomes" id="UP000225706"/>
    </source>
</evidence>
<protein>
    <recommendedName>
        <fullName evidence="9">Mab-21-like HhH/H2TH-like domain-containing protein</fullName>
    </recommendedName>
</protein>
<dbReference type="SMART" id="SM01265">
    <property type="entry name" value="Mab-21"/>
    <property type="match status" value="1"/>
</dbReference>
<feature type="domain" description="Mab-21-like HhH/H2TH-like" evidence="9">
    <location>
        <begin position="545"/>
        <end position="631"/>
    </location>
</feature>
<evidence type="ECO:0000256" key="5">
    <source>
        <dbReference type="ARBA" id="ARBA00022723"/>
    </source>
</evidence>
<keyword evidence="5" id="KW-0479">Metal-binding</keyword>
<evidence type="ECO:0000256" key="7">
    <source>
        <dbReference type="ARBA" id="ARBA00022842"/>
    </source>
</evidence>
<dbReference type="EMBL" id="LSMT01000232">
    <property type="protein sequence ID" value="PFX22684.1"/>
    <property type="molecule type" value="Genomic_DNA"/>
</dbReference>
<comment type="cofactor">
    <cofactor evidence="1">
        <name>Mg(2+)</name>
        <dbReference type="ChEBI" id="CHEBI:18420"/>
    </cofactor>
</comment>
<keyword evidence="6" id="KW-0547">Nucleotide-binding</keyword>
<dbReference type="Gene3D" id="3.30.460.90">
    <property type="match status" value="1"/>
</dbReference>
<keyword evidence="11" id="KW-1185">Reference proteome</keyword>
<feature type="compositionally biased region" description="Polar residues" evidence="8">
    <location>
        <begin position="204"/>
        <end position="215"/>
    </location>
</feature>
<dbReference type="Pfam" id="PF20266">
    <property type="entry name" value="Mab-21_C"/>
    <property type="match status" value="1"/>
</dbReference>
<keyword evidence="7" id="KW-0460">Magnesium</keyword>
<keyword evidence="3" id="KW-0808">Transferase</keyword>
<dbReference type="Proteomes" id="UP000225706">
    <property type="component" value="Unassembled WGS sequence"/>
</dbReference>
<evidence type="ECO:0000256" key="4">
    <source>
        <dbReference type="ARBA" id="ARBA00022695"/>
    </source>
</evidence>
<dbReference type="PANTHER" id="PTHR10656:SF42">
    <property type="entry name" value="CYCLIC GMP-AMP SYNTHASE-LIKE PROTEIN-RELATED"/>
    <property type="match status" value="1"/>
</dbReference>
<feature type="region of interest" description="Disordered" evidence="8">
    <location>
        <begin position="1"/>
        <end position="28"/>
    </location>
</feature>
<accession>A0A2B4RW53</accession>
<name>A0A2B4RW53_STYPI</name>
<evidence type="ECO:0000256" key="2">
    <source>
        <dbReference type="ARBA" id="ARBA00008307"/>
    </source>
</evidence>
<evidence type="ECO:0000259" key="9">
    <source>
        <dbReference type="Pfam" id="PF20266"/>
    </source>
</evidence>
<dbReference type="Gene3D" id="1.10.1410.40">
    <property type="match status" value="1"/>
</dbReference>
<dbReference type="GO" id="GO:0046872">
    <property type="term" value="F:metal ion binding"/>
    <property type="evidence" value="ECO:0007669"/>
    <property type="project" value="UniProtKB-KW"/>
</dbReference>
<evidence type="ECO:0000256" key="1">
    <source>
        <dbReference type="ARBA" id="ARBA00001946"/>
    </source>
</evidence>
<evidence type="ECO:0000256" key="3">
    <source>
        <dbReference type="ARBA" id="ARBA00022679"/>
    </source>
</evidence>
<dbReference type="InterPro" id="IPR024810">
    <property type="entry name" value="MAB21L/cGLR"/>
</dbReference>
<keyword evidence="6" id="KW-0067">ATP-binding</keyword>
<evidence type="ECO:0000313" key="10">
    <source>
        <dbReference type="EMBL" id="PFX22684.1"/>
    </source>
</evidence>
<proteinExistence type="inferred from homology"/>
<organism evidence="10 11">
    <name type="scientific">Stylophora pistillata</name>
    <name type="common">Smooth cauliflower coral</name>
    <dbReference type="NCBI Taxonomy" id="50429"/>
    <lineage>
        <taxon>Eukaryota</taxon>
        <taxon>Metazoa</taxon>
        <taxon>Cnidaria</taxon>
        <taxon>Anthozoa</taxon>
        <taxon>Hexacorallia</taxon>
        <taxon>Scleractinia</taxon>
        <taxon>Astrocoeniina</taxon>
        <taxon>Pocilloporidae</taxon>
        <taxon>Stylophora</taxon>
    </lineage>
</organism>
<dbReference type="OrthoDB" id="5974085at2759"/>
<gene>
    <name evidence="10" type="ORF">AWC38_SpisGene12801</name>
</gene>
<dbReference type="AlphaFoldDB" id="A0A2B4RW53"/>
<sequence>MKGKDNVVADALSRVSPQPIPREGEDEEDFIPEHMLTEEIPADSTRVGDFRHATAEGTISGLLIIPSRSELLNGRKYRALLPTKSPIQNPHYQVVREQMVKDKNKVCEHYNKTARDLPSLPQNQRVYVQVHPQYNQWTPATVTKTPVASQPRSYSVETTKGAQLVRNRRFIRPAQEITPVPADSMKRGDNSSSERPRRRVCGNLNMNLDELTQSKSEGDEDDSVPIEGSRPIDKDKANSSLTPLDLFLQDLDRNIAKIPRCQEVIDIQMGVENLLKDLLLELEQENPFFKTTLINCGSFYEDTKVEKPDEFDYLVQLDYFSEPTDIQYEELPDASVIVIPSKSSFKKIQNLSTYKWIPKEISDFDWKTHVKAPFSEILYEKGNDYEGYGLRVIENSTRHGPAYSLKLEWIGGERYHGLKIGVDLSLAVKINFPSSTMDLKHCAGIPADVMQKTISDSVPYFFAVSDYKEYKCPPSNLLKNQMGDSYYCECYFRLRCSQSCLEQALFQHFGPEGRPTVCLRVLKVLRDYSTIVNLGPFFSEKLDVHTNLSRTEKNDDVKTECNSWFSSYALKTLVLHEWSQYPDEKYWLGSCMSDHVFQILDRLLLSVKGGSIRSFFYADYNVLPGGEKKEMSREQADAINSITILHHWMTSKTNDIEYNFNDCLQSITDASRLVSHKITFTKLSNQTLNVNFKQDLEQVVIKATGKEPLDRNKTRRTSEPRVRNTHWYRFARDQIFFCRIYIQALVDKVAPMENLILLDPISHSSDDEDLTRALDFFEEIAKTRMNSLGNNLPSYNIWTKEFKPGDQEIANFVEFLTDIFRKDLQILLSKL</sequence>